<protein>
    <submittedName>
        <fullName evidence="2">Uncharacterized protein</fullName>
    </submittedName>
</protein>
<feature type="compositionally biased region" description="Polar residues" evidence="1">
    <location>
        <begin position="121"/>
        <end position="136"/>
    </location>
</feature>
<dbReference type="EMBL" id="JAKMXF010000222">
    <property type="protein sequence ID" value="KAI6654610.1"/>
    <property type="molecule type" value="Genomic_DNA"/>
</dbReference>
<organism evidence="2 3">
    <name type="scientific">Oopsacas minuta</name>
    <dbReference type="NCBI Taxonomy" id="111878"/>
    <lineage>
        <taxon>Eukaryota</taxon>
        <taxon>Metazoa</taxon>
        <taxon>Porifera</taxon>
        <taxon>Hexactinellida</taxon>
        <taxon>Hexasterophora</taxon>
        <taxon>Lyssacinosida</taxon>
        <taxon>Leucopsacidae</taxon>
        <taxon>Oopsacas</taxon>
    </lineage>
</organism>
<keyword evidence="3" id="KW-1185">Reference proteome</keyword>
<evidence type="ECO:0000313" key="2">
    <source>
        <dbReference type="EMBL" id="KAI6654610.1"/>
    </source>
</evidence>
<sequence>MIANYPQNGFYYPSSQPIPSSPPIRPSYYMSRNTASSDGPYCVVPYYSYQVLPVYYMPMTYKRPVSLTSSSSPEDYMPSDIDLSKGWEYQQESDPQFEPEDISPNNYMNPPYTDWERQDDISSQDLSPQHSASPLSVSELENRLEDVELNYQEADPLQELPAVYKHVESVVYDRNKILKLKQLRSDNEVRETLDQIDSTCIQTLFSSTSTFSECADVIIYKNDFTVPALIAIFEELIEEWSVESYQAPWFVFRVLIFVRYKKGDNFNSTLVTNGKLVYEHYIKQSHQFLQARIRNACLCALEDEESSLKFSGSYDEFVSLLPES</sequence>
<accession>A0AAV7K1X4</accession>
<dbReference type="Proteomes" id="UP001165289">
    <property type="component" value="Unassembled WGS sequence"/>
</dbReference>
<reference evidence="2 3" key="1">
    <citation type="journal article" date="2023" name="BMC Biol.">
        <title>The compact genome of the sponge Oopsacas minuta (Hexactinellida) is lacking key metazoan core genes.</title>
        <authorList>
            <person name="Santini S."/>
            <person name="Schenkelaars Q."/>
            <person name="Jourda C."/>
            <person name="Duchesne M."/>
            <person name="Belahbib H."/>
            <person name="Rocher C."/>
            <person name="Selva M."/>
            <person name="Riesgo A."/>
            <person name="Vervoort M."/>
            <person name="Leys S.P."/>
            <person name="Kodjabachian L."/>
            <person name="Le Bivic A."/>
            <person name="Borchiellini C."/>
            <person name="Claverie J.M."/>
            <person name="Renard E."/>
        </authorList>
    </citation>
    <scope>NUCLEOTIDE SEQUENCE [LARGE SCALE GENOMIC DNA]</scope>
    <source>
        <strain evidence="2">SPO-2</strain>
    </source>
</reference>
<evidence type="ECO:0000313" key="3">
    <source>
        <dbReference type="Proteomes" id="UP001165289"/>
    </source>
</evidence>
<gene>
    <name evidence="2" type="ORF">LOD99_1006</name>
</gene>
<feature type="region of interest" description="Disordered" evidence="1">
    <location>
        <begin position="90"/>
        <end position="137"/>
    </location>
</feature>
<evidence type="ECO:0000256" key="1">
    <source>
        <dbReference type="SAM" id="MobiDB-lite"/>
    </source>
</evidence>
<comment type="caution">
    <text evidence="2">The sequence shown here is derived from an EMBL/GenBank/DDBJ whole genome shotgun (WGS) entry which is preliminary data.</text>
</comment>
<name>A0AAV7K1X4_9METZ</name>
<dbReference type="AlphaFoldDB" id="A0AAV7K1X4"/>
<proteinExistence type="predicted"/>